<dbReference type="Pfam" id="PF09515">
    <property type="entry name" value="Thia_YuaJ"/>
    <property type="match status" value="1"/>
</dbReference>
<accession>A0A2A6Z9V9</accession>
<dbReference type="Proteomes" id="UP000220752">
    <property type="component" value="Unassembled WGS sequence"/>
</dbReference>
<comment type="caution">
    <text evidence="1">The sequence shown here is derived from an EMBL/GenBank/DDBJ whole genome shotgun (WGS) entry which is preliminary data.</text>
</comment>
<name>A0A2A6Z9V9_9FIRM</name>
<dbReference type="GO" id="GO:0015234">
    <property type="term" value="F:thiamine transmembrane transporter activity"/>
    <property type="evidence" value="ECO:0007669"/>
    <property type="project" value="InterPro"/>
</dbReference>
<protein>
    <submittedName>
        <fullName evidence="1">Energy-coupled thiamine transporter ThiT</fullName>
    </submittedName>
</protein>
<dbReference type="EMBL" id="NMTQ01000034">
    <property type="protein sequence ID" value="PDX58153.1"/>
    <property type="molecule type" value="Genomic_DNA"/>
</dbReference>
<evidence type="ECO:0000313" key="2">
    <source>
        <dbReference type="Proteomes" id="UP000220752"/>
    </source>
</evidence>
<dbReference type="Gene3D" id="1.10.1760.20">
    <property type="match status" value="1"/>
</dbReference>
<evidence type="ECO:0000313" key="1">
    <source>
        <dbReference type="EMBL" id="PDX58153.1"/>
    </source>
</evidence>
<reference evidence="1 2" key="1">
    <citation type="journal article" date="2017" name="Front. Microbiol.">
        <title>New Insights into the Diversity of the Genus Faecalibacterium.</title>
        <authorList>
            <person name="Benevides L."/>
            <person name="Burman S."/>
            <person name="Martin R."/>
            <person name="Robert V."/>
            <person name="Thomas M."/>
            <person name="Miquel S."/>
            <person name="Chain F."/>
            <person name="Sokol H."/>
            <person name="Bermudez-Humaran L.G."/>
            <person name="Morrison M."/>
            <person name="Langella P."/>
            <person name="Azevedo V.A."/>
            <person name="Chatel J.M."/>
            <person name="Soares S."/>
        </authorList>
    </citation>
    <scope>NUCLEOTIDE SEQUENCE [LARGE SCALE GENOMIC DNA]</scope>
    <source>
        <strain evidence="2">CNCM I-4540</strain>
    </source>
</reference>
<sequence>MTKTYSKTRILVEGALMIALSTVLSMIQIPLMPHGGSITLFSMVPILVMSYRHGAKWGIMTAFVNSLIQLVQGLGNLAYCQTLTAQVGCVLLDYLLAFTVLGFACLIAKPFRSRTVGVGVSAFVVCLLRFLCSFLSGYIVWKDYDYAFSWMTEIGFPGISNMSVDGLCWLYSAVYNATYMLPEAILTTVLVVILIRVAPQIFDPQNARA</sequence>
<dbReference type="InterPro" id="IPR012651">
    <property type="entry name" value="Thia_Transptr_ThiT"/>
</dbReference>
<keyword evidence="2" id="KW-1185">Reference proteome</keyword>
<proteinExistence type="predicted"/>
<dbReference type="GO" id="GO:0005886">
    <property type="term" value="C:plasma membrane"/>
    <property type="evidence" value="ECO:0007669"/>
    <property type="project" value="InterPro"/>
</dbReference>
<organism evidence="1 2">
    <name type="scientific">Faecalibacterium langellae</name>
    <dbReference type="NCBI Taxonomy" id="3435293"/>
    <lineage>
        <taxon>Bacteria</taxon>
        <taxon>Bacillati</taxon>
        <taxon>Bacillota</taxon>
        <taxon>Clostridia</taxon>
        <taxon>Eubacteriales</taxon>
        <taxon>Oscillospiraceae</taxon>
        <taxon>Faecalibacterium</taxon>
    </lineage>
</organism>
<gene>
    <name evidence="1" type="ORF">CGS46_09470</name>
</gene>